<evidence type="ECO:0000313" key="1">
    <source>
        <dbReference type="EMBL" id="JAD39008.1"/>
    </source>
</evidence>
<name>A0A0A8ZMS3_ARUDO</name>
<organism evidence="1">
    <name type="scientific">Arundo donax</name>
    <name type="common">Giant reed</name>
    <name type="synonym">Donax arundinaceus</name>
    <dbReference type="NCBI Taxonomy" id="35708"/>
    <lineage>
        <taxon>Eukaryota</taxon>
        <taxon>Viridiplantae</taxon>
        <taxon>Streptophyta</taxon>
        <taxon>Embryophyta</taxon>
        <taxon>Tracheophyta</taxon>
        <taxon>Spermatophyta</taxon>
        <taxon>Magnoliopsida</taxon>
        <taxon>Liliopsida</taxon>
        <taxon>Poales</taxon>
        <taxon>Poaceae</taxon>
        <taxon>PACMAD clade</taxon>
        <taxon>Arundinoideae</taxon>
        <taxon>Arundineae</taxon>
        <taxon>Arundo</taxon>
    </lineage>
</organism>
<dbReference type="EMBL" id="GBRH01258887">
    <property type="protein sequence ID" value="JAD39008.1"/>
    <property type="molecule type" value="Transcribed_RNA"/>
</dbReference>
<protein>
    <submittedName>
        <fullName evidence="1">Uncharacterized protein</fullName>
    </submittedName>
</protein>
<accession>A0A0A8ZMS3</accession>
<reference evidence="1" key="1">
    <citation type="submission" date="2014-09" db="EMBL/GenBank/DDBJ databases">
        <authorList>
            <person name="Magalhaes I.L.F."/>
            <person name="Oliveira U."/>
            <person name="Santos F.R."/>
            <person name="Vidigal T.H.D.A."/>
            <person name="Brescovit A.D."/>
            <person name="Santos A.J."/>
        </authorList>
    </citation>
    <scope>NUCLEOTIDE SEQUENCE</scope>
    <source>
        <tissue evidence="1">Shoot tissue taken approximately 20 cm above the soil surface</tissue>
    </source>
</reference>
<sequence length="67" mass="7556">MNSTQPTEQKKLNTDSKKHVEWQDINLVCVCIAPTFALKICATTRCPKIMLQASKQIGSLHKTTRLN</sequence>
<reference evidence="1" key="2">
    <citation type="journal article" date="2015" name="Data Brief">
        <title>Shoot transcriptome of the giant reed, Arundo donax.</title>
        <authorList>
            <person name="Barrero R.A."/>
            <person name="Guerrero F.D."/>
            <person name="Moolhuijzen P."/>
            <person name="Goolsby J.A."/>
            <person name="Tidwell J."/>
            <person name="Bellgard S.E."/>
            <person name="Bellgard M.I."/>
        </authorList>
    </citation>
    <scope>NUCLEOTIDE SEQUENCE</scope>
    <source>
        <tissue evidence="1">Shoot tissue taken approximately 20 cm above the soil surface</tissue>
    </source>
</reference>
<dbReference type="AlphaFoldDB" id="A0A0A8ZMS3"/>
<proteinExistence type="predicted"/>